<evidence type="ECO:0000313" key="1">
    <source>
        <dbReference type="EMBL" id="MFC6009285.1"/>
    </source>
</evidence>
<evidence type="ECO:0008006" key="3">
    <source>
        <dbReference type="Google" id="ProtNLM"/>
    </source>
</evidence>
<dbReference type="Proteomes" id="UP001596189">
    <property type="component" value="Unassembled WGS sequence"/>
</dbReference>
<name>A0ABW1JJQ5_9ACTN</name>
<accession>A0ABW1JJQ5</accession>
<proteinExistence type="predicted"/>
<keyword evidence="2" id="KW-1185">Reference proteome</keyword>
<gene>
    <name evidence="1" type="ORF">ACFQDO_19315</name>
</gene>
<dbReference type="EMBL" id="JBHSRD010000008">
    <property type="protein sequence ID" value="MFC6009285.1"/>
    <property type="molecule type" value="Genomic_DNA"/>
</dbReference>
<reference evidence="2" key="1">
    <citation type="journal article" date="2019" name="Int. J. Syst. Evol. Microbiol.">
        <title>The Global Catalogue of Microorganisms (GCM) 10K type strain sequencing project: providing services to taxonomists for standard genome sequencing and annotation.</title>
        <authorList>
            <consortium name="The Broad Institute Genomics Platform"/>
            <consortium name="The Broad Institute Genome Sequencing Center for Infectious Disease"/>
            <person name="Wu L."/>
            <person name="Ma J."/>
        </authorList>
    </citation>
    <scope>NUCLEOTIDE SEQUENCE [LARGE SCALE GENOMIC DNA]</scope>
    <source>
        <strain evidence="2">KACC 14249</strain>
    </source>
</reference>
<dbReference type="RefSeq" id="WP_345717803.1">
    <property type="nucleotide sequence ID" value="NZ_BAABFP010000007.1"/>
</dbReference>
<organism evidence="1 2">
    <name type="scientific">Angustibacter luteus</name>
    <dbReference type="NCBI Taxonomy" id="658456"/>
    <lineage>
        <taxon>Bacteria</taxon>
        <taxon>Bacillati</taxon>
        <taxon>Actinomycetota</taxon>
        <taxon>Actinomycetes</taxon>
        <taxon>Kineosporiales</taxon>
        <taxon>Kineosporiaceae</taxon>
    </lineage>
</organism>
<evidence type="ECO:0000313" key="2">
    <source>
        <dbReference type="Proteomes" id="UP001596189"/>
    </source>
</evidence>
<protein>
    <recommendedName>
        <fullName evidence="3">Biopolymer transporter ExbD</fullName>
    </recommendedName>
</protein>
<comment type="caution">
    <text evidence="1">The sequence shown here is derived from an EMBL/GenBank/DDBJ whole genome shotgun (WGS) entry which is preliminary data.</text>
</comment>
<sequence length="73" mass="7868">MLAQPFEVHVRGQLPPELLEELDFLSADVVPAQTVLTGVVPDQAALFGLLTRLQGLGLELVEVRRLPASPAQP</sequence>